<dbReference type="InterPro" id="IPR006390">
    <property type="entry name" value="DHP_synth_dom"/>
</dbReference>
<evidence type="ECO:0000256" key="2">
    <source>
        <dbReference type="ARBA" id="ARBA00001946"/>
    </source>
</evidence>
<dbReference type="GO" id="GO:0046654">
    <property type="term" value="P:tetrahydrofolate biosynthetic process"/>
    <property type="evidence" value="ECO:0007669"/>
    <property type="project" value="UniProtKB-UniPathway"/>
</dbReference>
<dbReference type="InterPro" id="IPR000489">
    <property type="entry name" value="Pterin-binding_dom"/>
</dbReference>
<dbReference type="UniPathway" id="UPA00077">
    <property type="reaction ID" value="UER00156"/>
</dbReference>
<sequence>MIGCTRKAGRRWSNWWRFCLTIKKPNLWRMAGMADLFLSGDDPLLMGIVNVTPDSFSDGGEYLDPAKAVAHGKRLVEEGAHILDIGGESTRPGSEEVNVEEELRRVVPVVLGLKDCGAMISVDTRNAVVMKAVVEAGAGLINDVSALTHDKNAMAVVAQSGAYVCLMHMKGDPKTMQDDPMYDDVFSEVRDYLKGRIEACLSAGIKMNRIIIDPGIGFGKALEHNLSLLNRLGEFGSLQAPVLLGASRKRFIGALCGGYGPDQRLAGSLAAVLAGYERGVRIFRVHDVAETAQALAVWRAVNR</sequence>
<comment type="similarity">
    <text evidence="4 12">Belongs to the DHPS family.</text>
</comment>
<proteinExistence type="inferred from homology"/>
<dbReference type="EMBL" id="QFQB01000050">
    <property type="protein sequence ID" value="PZQ45407.1"/>
    <property type="molecule type" value="Genomic_DNA"/>
</dbReference>
<evidence type="ECO:0000313" key="15">
    <source>
        <dbReference type="Proteomes" id="UP000249417"/>
    </source>
</evidence>
<evidence type="ECO:0000313" key="14">
    <source>
        <dbReference type="EMBL" id="PZQ45407.1"/>
    </source>
</evidence>
<dbReference type="InterPro" id="IPR045031">
    <property type="entry name" value="DHP_synth-like"/>
</dbReference>
<evidence type="ECO:0000256" key="7">
    <source>
        <dbReference type="ARBA" id="ARBA00022679"/>
    </source>
</evidence>
<comment type="pathway">
    <text evidence="3 12">Cofactor biosynthesis; tetrahydrofolate biosynthesis; 7,8-dihydrofolate from 2-amino-4-hydroxy-6-hydroxymethyl-7,8-dihydropteridine diphosphate and 4-aminobenzoate: step 1/2.</text>
</comment>
<comment type="cofactor">
    <cofactor evidence="2 12">
        <name>Mg(2+)</name>
        <dbReference type="ChEBI" id="CHEBI:18420"/>
    </cofactor>
</comment>
<dbReference type="CDD" id="cd00739">
    <property type="entry name" value="DHPS"/>
    <property type="match status" value="1"/>
</dbReference>
<evidence type="ECO:0000256" key="11">
    <source>
        <dbReference type="ARBA" id="ARBA00030193"/>
    </source>
</evidence>
<keyword evidence="8 12" id="KW-0479">Metal-binding</keyword>
<feature type="domain" description="Pterin-binding" evidence="13">
    <location>
        <begin position="43"/>
        <end position="296"/>
    </location>
</feature>
<dbReference type="Gene3D" id="3.20.20.20">
    <property type="entry name" value="Dihydropteroate synthase-like"/>
    <property type="match status" value="1"/>
</dbReference>
<evidence type="ECO:0000256" key="8">
    <source>
        <dbReference type="ARBA" id="ARBA00022723"/>
    </source>
</evidence>
<dbReference type="InterPro" id="IPR011005">
    <property type="entry name" value="Dihydropteroate_synth-like_sf"/>
</dbReference>
<dbReference type="PANTHER" id="PTHR20941">
    <property type="entry name" value="FOLATE SYNTHESIS PROTEINS"/>
    <property type="match status" value="1"/>
</dbReference>
<accession>A0A2W5PLB8</accession>
<dbReference type="PROSITE" id="PS00793">
    <property type="entry name" value="DHPS_2"/>
    <property type="match status" value="1"/>
</dbReference>
<dbReference type="GO" id="GO:0005829">
    <property type="term" value="C:cytosol"/>
    <property type="evidence" value="ECO:0007669"/>
    <property type="project" value="TreeGrafter"/>
</dbReference>
<comment type="catalytic activity">
    <reaction evidence="1">
        <text>(7,8-dihydropterin-6-yl)methyl diphosphate + 4-aminobenzoate = 7,8-dihydropteroate + diphosphate</text>
        <dbReference type="Rhea" id="RHEA:19949"/>
        <dbReference type="ChEBI" id="CHEBI:17836"/>
        <dbReference type="ChEBI" id="CHEBI:17839"/>
        <dbReference type="ChEBI" id="CHEBI:33019"/>
        <dbReference type="ChEBI" id="CHEBI:72950"/>
        <dbReference type="EC" id="2.5.1.15"/>
    </reaction>
</comment>
<evidence type="ECO:0000256" key="9">
    <source>
        <dbReference type="ARBA" id="ARBA00022842"/>
    </source>
</evidence>
<keyword evidence="10 12" id="KW-0289">Folate biosynthesis</keyword>
<evidence type="ECO:0000256" key="12">
    <source>
        <dbReference type="RuleBase" id="RU361205"/>
    </source>
</evidence>
<dbReference type="SUPFAM" id="SSF51717">
    <property type="entry name" value="Dihydropteroate synthetase-like"/>
    <property type="match status" value="1"/>
</dbReference>
<dbReference type="EC" id="2.5.1.15" evidence="5 12"/>
<dbReference type="PANTHER" id="PTHR20941:SF1">
    <property type="entry name" value="FOLIC ACID SYNTHESIS PROTEIN FOL1"/>
    <property type="match status" value="1"/>
</dbReference>
<dbReference type="Pfam" id="PF00809">
    <property type="entry name" value="Pterin_bind"/>
    <property type="match status" value="1"/>
</dbReference>
<dbReference type="Proteomes" id="UP000249417">
    <property type="component" value="Unassembled WGS sequence"/>
</dbReference>
<evidence type="ECO:0000256" key="5">
    <source>
        <dbReference type="ARBA" id="ARBA00012458"/>
    </source>
</evidence>
<dbReference type="FunFam" id="3.20.20.20:FF:000006">
    <property type="entry name" value="Dihydropteroate synthase"/>
    <property type="match status" value="1"/>
</dbReference>
<dbReference type="PROSITE" id="PS00792">
    <property type="entry name" value="DHPS_1"/>
    <property type="match status" value="1"/>
</dbReference>
<name>A0A2W5PLB8_9BACT</name>
<keyword evidence="9 12" id="KW-0460">Magnesium</keyword>
<organism evidence="14 15">
    <name type="scientific">Micavibrio aeruginosavorus</name>
    <dbReference type="NCBI Taxonomy" id="349221"/>
    <lineage>
        <taxon>Bacteria</taxon>
        <taxon>Pseudomonadati</taxon>
        <taxon>Bdellovibrionota</taxon>
        <taxon>Bdellovibrionia</taxon>
        <taxon>Bdellovibrionales</taxon>
        <taxon>Pseudobdellovibrionaceae</taxon>
        <taxon>Micavibrio</taxon>
    </lineage>
</organism>
<dbReference type="PROSITE" id="PS50972">
    <property type="entry name" value="PTERIN_BINDING"/>
    <property type="match status" value="1"/>
</dbReference>
<dbReference type="GO" id="GO:0046872">
    <property type="term" value="F:metal ion binding"/>
    <property type="evidence" value="ECO:0007669"/>
    <property type="project" value="UniProtKB-KW"/>
</dbReference>
<gene>
    <name evidence="14" type="primary">folP</name>
    <name evidence="14" type="ORF">DI551_07465</name>
</gene>
<evidence type="ECO:0000256" key="3">
    <source>
        <dbReference type="ARBA" id="ARBA00004763"/>
    </source>
</evidence>
<evidence type="ECO:0000256" key="4">
    <source>
        <dbReference type="ARBA" id="ARBA00009503"/>
    </source>
</evidence>
<dbReference type="GO" id="GO:0046656">
    <property type="term" value="P:folic acid biosynthetic process"/>
    <property type="evidence" value="ECO:0007669"/>
    <property type="project" value="UniProtKB-KW"/>
</dbReference>
<dbReference type="NCBIfam" id="TIGR01496">
    <property type="entry name" value="DHPS"/>
    <property type="match status" value="1"/>
</dbReference>
<dbReference type="GO" id="GO:0004156">
    <property type="term" value="F:dihydropteroate synthase activity"/>
    <property type="evidence" value="ECO:0007669"/>
    <property type="project" value="UniProtKB-EC"/>
</dbReference>
<comment type="caution">
    <text evidence="14">The sequence shown here is derived from an EMBL/GenBank/DDBJ whole genome shotgun (WGS) entry which is preliminary data.</text>
</comment>
<dbReference type="AlphaFoldDB" id="A0A2W5PLB8"/>
<comment type="function">
    <text evidence="12">Catalyzes the condensation of para-aminobenzoate (pABA) with 6-hydroxymethyl-7,8-dihydropterin diphosphate (DHPt-PP) to form 7,8-dihydropteroate (H2Pte), the immediate precursor of folate derivatives.</text>
</comment>
<keyword evidence="7 12" id="KW-0808">Transferase</keyword>
<evidence type="ECO:0000256" key="10">
    <source>
        <dbReference type="ARBA" id="ARBA00022909"/>
    </source>
</evidence>
<reference evidence="14 15" key="1">
    <citation type="submission" date="2017-08" db="EMBL/GenBank/DDBJ databases">
        <title>Infants hospitalized years apart are colonized by the same room-sourced microbial strains.</title>
        <authorList>
            <person name="Brooks B."/>
            <person name="Olm M.R."/>
            <person name="Firek B.A."/>
            <person name="Baker R."/>
            <person name="Thomas B.C."/>
            <person name="Morowitz M.J."/>
            <person name="Banfield J.F."/>
        </authorList>
    </citation>
    <scope>NUCLEOTIDE SEQUENCE [LARGE SCALE GENOMIC DNA]</scope>
    <source>
        <strain evidence="14">S2_005_002_R2_29</strain>
    </source>
</reference>
<evidence type="ECO:0000256" key="6">
    <source>
        <dbReference type="ARBA" id="ARBA00016919"/>
    </source>
</evidence>
<protein>
    <recommendedName>
        <fullName evidence="6 12">Dihydropteroate synthase</fullName>
        <shortName evidence="12">DHPS</shortName>
        <ecNumber evidence="5 12">2.5.1.15</ecNumber>
    </recommendedName>
    <alternativeName>
        <fullName evidence="11 12">Dihydropteroate pyrophosphorylase</fullName>
    </alternativeName>
</protein>
<evidence type="ECO:0000256" key="1">
    <source>
        <dbReference type="ARBA" id="ARBA00000012"/>
    </source>
</evidence>
<evidence type="ECO:0000259" key="13">
    <source>
        <dbReference type="PROSITE" id="PS50972"/>
    </source>
</evidence>